<dbReference type="OrthoDB" id="2686745at2759"/>
<dbReference type="AlphaFoldDB" id="A0A067SMR1"/>
<name>A0A067SMR1_GALM3</name>
<sequence length="164" mass="18633">MSSPSYHTDTIYPLPKNVDPPFCGVIFNSQEWDSVPFISVLPSIRNRLLDSSEYHCDHHGLISKPPGQAGCPGRGGYNLRAVLRWDIVLYSAVQKFIKERIRHYMEQRSLLRGLTITKQPPETISMIQDEAKQKFKLLSNYEGNWPSRDIIATYLGNTSHGKTG</sequence>
<proteinExistence type="predicted"/>
<evidence type="ECO:0000313" key="1">
    <source>
        <dbReference type="EMBL" id="KDR68954.1"/>
    </source>
</evidence>
<dbReference type="Proteomes" id="UP000027222">
    <property type="component" value="Unassembled WGS sequence"/>
</dbReference>
<reference evidence="2" key="1">
    <citation type="journal article" date="2014" name="Proc. Natl. Acad. Sci. U.S.A.">
        <title>Extensive sampling of basidiomycete genomes demonstrates inadequacy of the white-rot/brown-rot paradigm for wood decay fungi.</title>
        <authorList>
            <person name="Riley R."/>
            <person name="Salamov A.A."/>
            <person name="Brown D.W."/>
            <person name="Nagy L.G."/>
            <person name="Floudas D."/>
            <person name="Held B.W."/>
            <person name="Levasseur A."/>
            <person name="Lombard V."/>
            <person name="Morin E."/>
            <person name="Otillar R."/>
            <person name="Lindquist E.A."/>
            <person name="Sun H."/>
            <person name="LaButti K.M."/>
            <person name="Schmutz J."/>
            <person name="Jabbour D."/>
            <person name="Luo H."/>
            <person name="Baker S.E."/>
            <person name="Pisabarro A.G."/>
            <person name="Walton J.D."/>
            <person name="Blanchette R.A."/>
            <person name="Henrissat B."/>
            <person name="Martin F."/>
            <person name="Cullen D."/>
            <person name="Hibbett D.S."/>
            <person name="Grigoriev I.V."/>
        </authorList>
    </citation>
    <scope>NUCLEOTIDE SEQUENCE [LARGE SCALE GENOMIC DNA]</scope>
    <source>
        <strain evidence="2">CBS 339.88</strain>
    </source>
</reference>
<organism evidence="1 2">
    <name type="scientific">Galerina marginata (strain CBS 339.88)</name>
    <dbReference type="NCBI Taxonomy" id="685588"/>
    <lineage>
        <taxon>Eukaryota</taxon>
        <taxon>Fungi</taxon>
        <taxon>Dikarya</taxon>
        <taxon>Basidiomycota</taxon>
        <taxon>Agaricomycotina</taxon>
        <taxon>Agaricomycetes</taxon>
        <taxon>Agaricomycetidae</taxon>
        <taxon>Agaricales</taxon>
        <taxon>Agaricineae</taxon>
        <taxon>Strophariaceae</taxon>
        <taxon>Galerina</taxon>
    </lineage>
</organism>
<protein>
    <submittedName>
        <fullName evidence="1">Uncharacterized protein</fullName>
    </submittedName>
</protein>
<gene>
    <name evidence="1" type="ORF">GALMADRAFT_145971</name>
</gene>
<dbReference type="EMBL" id="KL142405">
    <property type="protein sequence ID" value="KDR68954.1"/>
    <property type="molecule type" value="Genomic_DNA"/>
</dbReference>
<keyword evidence="2" id="KW-1185">Reference proteome</keyword>
<evidence type="ECO:0000313" key="2">
    <source>
        <dbReference type="Proteomes" id="UP000027222"/>
    </source>
</evidence>
<dbReference type="HOGENOM" id="CLU_065614_3_0_1"/>
<accession>A0A067SMR1</accession>